<organism evidence="9">
    <name type="scientific">marine sediment metagenome</name>
    <dbReference type="NCBI Taxonomy" id="412755"/>
    <lineage>
        <taxon>unclassified sequences</taxon>
        <taxon>metagenomes</taxon>
        <taxon>ecological metagenomes</taxon>
    </lineage>
</organism>
<dbReference type="GO" id="GO:0003899">
    <property type="term" value="F:DNA-directed RNA polymerase activity"/>
    <property type="evidence" value="ECO:0007669"/>
    <property type="project" value="UniProtKB-EC"/>
</dbReference>
<dbReference type="GO" id="GO:0000428">
    <property type="term" value="C:DNA-directed RNA polymerase complex"/>
    <property type="evidence" value="ECO:0007669"/>
    <property type="project" value="UniProtKB-KW"/>
</dbReference>
<evidence type="ECO:0000259" key="8">
    <source>
        <dbReference type="SMART" id="SM00663"/>
    </source>
</evidence>
<dbReference type="Gene3D" id="1.10.132.30">
    <property type="match status" value="1"/>
</dbReference>
<dbReference type="Gene3D" id="4.10.860.120">
    <property type="entry name" value="RNA polymerase II, clamp domain"/>
    <property type="match status" value="1"/>
</dbReference>
<dbReference type="SUPFAM" id="SSF64484">
    <property type="entry name" value="beta and beta-prime subunits of DNA dependent RNA-polymerase"/>
    <property type="match status" value="1"/>
</dbReference>
<dbReference type="InterPro" id="IPR007081">
    <property type="entry name" value="RNA_pol_Rpb1_5"/>
</dbReference>
<dbReference type="EC" id="2.7.7.6" evidence="1"/>
<dbReference type="GO" id="GO:0006351">
    <property type="term" value="P:DNA-templated transcription"/>
    <property type="evidence" value="ECO:0007669"/>
    <property type="project" value="InterPro"/>
</dbReference>
<evidence type="ECO:0000256" key="1">
    <source>
        <dbReference type="ARBA" id="ARBA00012418"/>
    </source>
</evidence>
<gene>
    <name evidence="9" type="ORF">LCGC14_0798930</name>
</gene>
<dbReference type="InterPro" id="IPR000722">
    <property type="entry name" value="RNA_pol_asu"/>
</dbReference>
<name>A0A0F9PUQ5_9ZZZZ</name>
<dbReference type="GO" id="GO:0003677">
    <property type="term" value="F:DNA binding"/>
    <property type="evidence" value="ECO:0007669"/>
    <property type="project" value="InterPro"/>
</dbReference>
<dbReference type="NCBIfam" id="TIGR02386">
    <property type="entry name" value="rpoC_TIGR"/>
    <property type="match status" value="1"/>
</dbReference>
<dbReference type="Pfam" id="PF04983">
    <property type="entry name" value="RNA_pol_Rpb1_3"/>
    <property type="match status" value="1"/>
</dbReference>
<dbReference type="CDD" id="cd01609">
    <property type="entry name" value="RNAP_beta'_N"/>
    <property type="match status" value="1"/>
</dbReference>
<dbReference type="InterPro" id="IPR042102">
    <property type="entry name" value="RNA_pol_Rpb1_3_sf"/>
</dbReference>
<sequence>MADFEDSRGSHFDKLTIKIASGDIITNSWSRGEIKKPETINYRTFKPEKGGLFCEKIFGPTKDWECACGKYKKIKHKGIICDRCGVEVTLSKVRRERMAHIELAVPVVHIWFFKTMPSRIGNILGLSVSDIERVIYYEEYIVTDPRESDLERKQLLNDSEYREQLEKWGPNGFVAKMGGDAVFDLLKNEDLNALVMELKEKLRKTKSMQARVKLAKRLKIVEGMLLSPNSPEWMVLSSVPVIPPDLRPLVPLDGGRFATSDLNDLYRRVINRNNRLKSILKLKTPDVIIRNEKRMLQEAVDALFDNGRHGHPVMGAGNRPLKSLSEMLKGKQGRFRQNLLGKRVDYSGRSVIVIGPDLKFNQCGLPKQMALELFEPFIVKKLKELDYIYTIRSAKKLIQKQSAEVWDVLEEIIKGHPVLLNRAPTLHRLGIQAFEPILIEGKAIQIHPLVCAAFNADFDGDQMAVHVPLSVEAQVETQTLMLSTQNILSPSHGRPLAIPSQDMVLGCYYLTLEKKEMEGEGRIFASEDNVLLALENKKVSLHARIKLRFNGSFMNLSTYYDDQAVKTCPITEMRKELIETTPGRIIFNSILPQGMPFINGMLKKKGLESLVFYAYLKVGLEPTIDMLDKIKELGFNHATFAGFSLGIDDFIIPREKPELVKKAETEVQKIENLYREGTISAGERFNRAVEIWGAVTDKVSNAMIEEMRKVSFEGKDLNSLFVMADSGSRGNKQQIRQLSGMRGLMSKPSGEIIETPIVSNLREGLNVLQYFISTHGARKGLADTALKTANSGYLTRKLVDVSQEVIIDEHDCGTLKGINVSAIVENGELIEPFVDRIVGRISLERVLHPDTNEKIVDMSEEITEEIAQMFQEQGIEKVKIRSLLTCESKKGVCKLCYGRNLSTGALVELGEAAGIIAAQSIGEPGTQLTMRTFHIGGIAMRGAERSKLETKNDGFVRFNNLKSVINKEKSLIVVNRNANMVILDHRGREIEHYQVPYGAKILVNDGEEVKARQEFAEWDPFNTYILTEETGVVRFHDVAIGVTMEEIQDEFTGLVSRVITEPKDEKMQPRIEIIAARKRDEKNRPIVLKKYFLPSGANLEIKDEDKIYAGEVLAKIPREVARTKDITGGLPRAEELFEARKPKQPAVISEIDGIVEYRGLVRGQRKLIVKNERVGEKEYFIPKGAHLSGGEGERVKAGTPLMDGPVNPHDILKVLGEKELAEYLVREIQAVYRLQGVSINDKHIEIIIRQMLRWVKVEEFGDTEFLVDEQVDKFIFQEENEKVMKKGGKPAKARPLLLGITKSALSTESFISAASFQETTRVLTEAALYGKVDHLRRLKENIIMGRLIPAGTGYKFYRNVELKEEKEEEIEKKIDLQIQSKILT</sequence>
<evidence type="ECO:0000256" key="6">
    <source>
        <dbReference type="ARBA" id="ARBA00023163"/>
    </source>
</evidence>
<comment type="catalytic activity">
    <reaction evidence="7">
        <text>RNA(n) + a ribonucleoside 5'-triphosphate = RNA(n+1) + diphosphate</text>
        <dbReference type="Rhea" id="RHEA:21248"/>
        <dbReference type="Rhea" id="RHEA-COMP:14527"/>
        <dbReference type="Rhea" id="RHEA-COMP:17342"/>
        <dbReference type="ChEBI" id="CHEBI:33019"/>
        <dbReference type="ChEBI" id="CHEBI:61557"/>
        <dbReference type="ChEBI" id="CHEBI:140395"/>
        <dbReference type="EC" id="2.7.7.6"/>
    </reaction>
</comment>
<dbReference type="InterPro" id="IPR007083">
    <property type="entry name" value="RNA_pol_Rpb1_4"/>
</dbReference>
<dbReference type="SMART" id="SM00663">
    <property type="entry name" value="RPOLA_N"/>
    <property type="match status" value="1"/>
</dbReference>
<keyword evidence="5" id="KW-0479">Metal-binding</keyword>
<dbReference type="InterPro" id="IPR006592">
    <property type="entry name" value="RNA_pol_N"/>
</dbReference>
<dbReference type="InterPro" id="IPR012754">
    <property type="entry name" value="DNA-dir_RpoC_beta_prime_bact"/>
</dbReference>
<dbReference type="Gene3D" id="2.40.40.20">
    <property type="match status" value="1"/>
</dbReference>
<evidence type="ECO:0000256" key="4">
    <source>
        <dbReference type="ARBA" id="ARBA00022695"/>
    </source>
</evidence>
<keyword evidence="3" id="KW-0808">Transferase</keyword>
<protein>
    <recommendedName>
        <fullName evidence="1">DNA-directed RNA polymerase</fullName>
        <ecNumber evidence="1">2.7.7.6</ecNumber>
    </recommendedName>
</protein>
<keyword evidence="4" id="KW-0548">Nucleotidyltransferase</keyword>
<dbReference type="Pfam" id="PF04998">
    <property type="entry name" value="RNA_pol_Rpb1_5"/>
    <property type="match status" value="1"/>
</dbReference>
<dbReference type="Pfam" id="PF04997">
    <property type="entry name" value="RNA_pol_Rpb1_1"/>
    <property type="match status" value="1"/>
</dbReference>
<dbReference type="InterPro" id="IPR044893">
    <property type="entry name" value="RNA_pol_Rpb1_clamp_domain"/>
</dbReference>
<accession>A0A0F9PUQ5</accession>
<dbReference type="GO" id="GO:0046872">
    <property type="term" value="F:metal ion binding"/>
    <property type="evidence" value="ECO:0007669"/>
    <property type="project" value="UniProtKB-KW"/>
</dbReference>
<dbReference type="Gene3D" id="2.40.50.100">
    <property type="match status" value="3"/>
</dbReference>
<comment type="caution">
    <text evidence="9">The sequence shown here is derived from an EMBL/GenBank/DDBJ whole genome shotgun (WGS) entry which is preliminary data.</text>
</comment>
<dbReference type="Gene3D" id="1.10.150.390">
    <property type="match status" value="1"/>
</dbReference>
<dbReference type="PANTHER" id="PTHR19376">
    <property type="entry name" value="DNA-DIRECTED RNA POLYMERASE"/>
    <property type="match status" value="1"/>
</dbReference>
<dbReference type="InterPro" id="IPR045867">
    <property type="entry name" value="DNA-dir_RpoC_beta_prime"/>
</dbReference>
<dbReference type="FunFam" id="1.10.150.390:FF:000002">
    <property type="entry name" value="DNA-directed RNA polymerase subunit beta"/>
    <property type="match status" value="1"/>
</dbReference>
<evidence type="ECO:0000256" key="2">
    <source>
        <dbReference type="ARBA" id="ARBA00022478"/>
    </source>
</evidence>
<dbReference type="CDD" id="cd02655">
    <property type="entry name" value="RNAP_beta'_C"/>
    <property type="match status" value="1"/>
</dbReference>
<dbReference type="Gene3D" id="1.10.274.100">
    <property type="entry name" value="RNA polymerase Rpb1, domain 3"/>
    <property type="match status" value="1"/>
</dbReference>
<evidence type="ECO:0000256" key="7">
    <source>
        <dbReference type="ARBA" id="ARBA00048552"/>
    </source>
</evidence>
<dbReference type="Gene3D" id="1.10.1790.20">
    <property type="match status" value="1"/>
</dbReference>
<dbReference type="Pfam" id="PF05000">
    <property type="entry name" value="RNA_pol_Rpb1_4"/>
    <property type="match status" value="1"/>
</dbReference>
<evidence type="ECO:0000256" key="3">
    <source>
        <dbReference type="ARBA" id="ARBA00022679"/>
    </source>
</evidence>
<proteinExistence type="inferred from homology"/>
<dbReference type="PANTHER" id="PTHR19376:SF54">
    <property type="entry name" value="DNA-DIRECTED RNA POLYMERASE SUBUNIT BETA"/>
    <property type="match status" value="1"/>
</dbReference>
<dbReference type="Pfam" id="PF00623">
    <property type="entry name" value="RNA_pol_Rpb1_2"/>
    <property type="match status" value="1"/>
</dbReference>
<reference evidence="9" key="1">
    <citation type="journal article" date="2015" name="Nature">
        <title>Complex archaea that bridge the gap between prokaryotes and eukaryotes.</title>
        <authorList>
            <person name="Spang A."/>
            <person name="Saw J.H."/>
            <person name="Jorgensen S.L."/>
            <person name="Zaremba-Niedzwiedzka K."/>
            <person name="Martijn J."/>
            <person name="Lind A.E."/>
            <person name="van Eijk R."/>
            <person name="Schleper C."/>
            <person name="Guy L."/>
            <person name="Ettema T.J."/>
        </authorList>
    </citation>
    <scope>NUCLEOTIDE SEQUENCE</scope>
</reference>
<feature type="domain" description="RNA polymerase N-terminal" evidence="8">
    <location>
        <begin position="232"/>
        <end position="511"/>
    </location>
</feature>
<dbReference type="InterPro" id="IPR007066">
    <property type="entry name" value="RNA_pol_Rpb1_3"/>
</dbReference>
<dbReference type="EMBL" id="LAZR01002140">
    <property type="protein sequence ID" value="KKN33924.1"/>
    <property type="molecule type" value="Genomic_DNA"/>
</dbReference>
<dbReference type="InterPro" id="IPR007080">
    <property type="entry name" value="RNA_pol_Rpb1_1"/>
</dbReference>
<keyword evidence="2" id="KW-0240">DNA-directed RNA polymerase</keyword>
<dbReference type="InterPro" id="IPR038120">
    <property type="entry name" value="Rpb1_funnel_sf"/>
</dbReference>
<dbReference type="HAMAP" id="MF_01322">
    <property type="entry name" value="RNApol_bact_RpoC"/>
    <property type="match status" value="1"/>
</dbReference>
<evidence type="ECO:0000256" key="5">
    <source>
        <dbReference type="ARBA" id="ARBA00022723"/>
    </source>
</evidence>
<dbReference type="Gene3D" id="1.10.40.90">
    <property type="match status" value="1"/>
</dbReference>
<keyword evidence="6" id="KW-0804">Transcription</keyword>
<evidence type="ECO:0000313" key="9">
    <source>
        <dbReference type="EMBL" id="KKN33924.1"/>
    </source>
</evidence>